<keyword evidence="3 7" id="KW-0436">Ligase</keyword>
<evidence type="ECO:0000256" key="8">
    <source>
        <dbReference type="PIRNR" id="PIRNR006630"/>
    </source>
</evidence>
<comment type="similarity">
    <text evidence="2 7 8">In the C-terminal section; belongs to the NAD synthetase family.</text>
</comment>
<dbReference type="NCBIfam" id="TIGR00552">
    <property type="entry name" value="nadE"/>
    <property type="match status" value="1"/>
</dbReference>
<proteinExistence type="inferred from homology"/>
<dbReference type="RefSeq" id="WP_380185192.1">
    <property type="nucleotide sequence ID" value="NZ_JBHTBQ010000001.1"/>
</dbReference>
<dbReference type="HAMAP" id="MF_02090">
    <property type="entry name" value="NadE_glutamine_dep"/>
    <property type="match status" value="1"/>
</dbReference>
<feature type="binding site" evidence="7">
    <location>
        <position position="399"/>
    </location>
    <ligand>
        <name>ATP</name>
        <dbReference type="ChEBI" id="CHEBI:30616"/>
    </ligand>
</feature>
<evidence type="ECO:0000256" key="5">
    <source>
        <dbReference type="ARBA" id="ARBA00022840"/>
    </source>
</evidence>
<dbReference type="EC" id="6.3.5.1" evidence="7 8"/>
<gene>
    <name evidence="7" type="primary">nadE</name>
    <name evidence="11" type="ORF">ACFQNF_00145</name>
</gene>
<evidence type="ECO:0000313" key="11">
    <source>
        <dbReference type="EMBL" id="MFC7418291.1"/>
    </source>
</evidence>
<evidence type="ECO:0000259" key="10">
    <source>
        <dbReference type="PROSITE" id="PS50263"/>
    </source>
</evidence>
<evidence type="ECO:0000256" key="3">
    <source>
        <dbReference type="ARBA" id="ARBA00022598"/>
    </source>
</evidence>
<dbReference type="Pfam" id="PF00795">
    <property type="entry name" value="CN_hydrolase"/>
    <property type="match status" value="1"/>
</dbReference>
<feature type="active site" description="For glutaminase activity" evidence="7">
    <location>
        <position position="119"/>
    </location>
</feature>
<comment type="pathway">
    <text evidence="1 7 8">Cofactor biosynthesis; NAD(+) biosynthesis; NAD(+) from deamido-NAD(+) (L-Gln route): step 1/1.</text>
</comment>
<comment type="caution">
    <text evidence="11">The sequence shown here is derived from an EMBL/GenBank/DDBJ whole genome shotgun (WGS) entry which is preliminary data.</text>
</comment>
<evidence type="ECO:0000256" key="2">
    <source>
        <dbReference type="ARBA" id="ARBA00007145"/>
    </source>
</evidence>
<comment type="catalytic activity">
    <reaction evidence="7 8">
        <text>deamido-NAD(+) + L-glutamine + ATP + H2O = L-glutamate + AMP + diphosphate + NAD(+) + H(+)</text>
        <dbReference type="Rhea" id="RHEA:24384"/>
        <dbReference type="ChEBI" id="CHEBI:15377"/>
        <dbReference type="ChEBI" id="CHEBI:15378"/>
        <dbReference type="ChEBI" id="CHEBI:29985"/>
        <dbReference type="ChEBI" id="CHEBI:30616"/>
        <dbReference type="ChEBI" id="CHEBI:33019"/>
        <dbReference type="ChEBI" id="CHEBI:57540"/>
        <dbReference type="ChEBI" id="CHEBI:58359"/>
        <dbReference type="ChEBI" id="CHEBI:58437"/>
        <dbReference type="ChEBI" id="CHEBI:456215"/>
        <dbReference type="EC" id="6.3.5.1"/>
    </reaction>
</comment>
<dbReference type="EMBL" id="JBHTBQ010000001">
    <property type="protein sequence ID" value="MFC7418291.1"/>
    <property type="molecule type" value="Genomic_DNA"/>
</dbReference>
<dbReference type="PIRSF" id="PIRSF006630">
    <property type="entry name" value="NADS_GAT"/>
    <property type="match status" value="1"/>
</dbReference>
<dbReference type="NCBIfam" id="NF010588">
    <property type="entry name" value="PRK13981.1"/>
    <property type="match status" value="1"/>
</dbReference>
<dbReference type="CDD" id="cd00553">
    <property type="entry name" value="NAD_synthase"/>
    <property type="match status" value="1"/>
</dbReference>
<dbReference type="InterPro" id="IPR022310">
    <property type="entry name" value="NAD/GMP_synthase"/>
</dbReference>
<keyword evidence="4 7" id="KW-0547">Nucleotide-binding</keyword>
<evidence type="ECO:0000256" key="1">
    <source>
        <dbReference type="ARBA" id="ARBA00005188"/>
    </source>
</evidence>
<sequence length="543" mass="59198">MAFLLLAETNPMKIAIAQLNSLVGDLAGNTDKIFAAALQAKADGADILLTPELALSGYPPEDLLLRPAFLAECAQCVGRFIDELDGITLVLGYPRASSDERFNSAIVIRDGNVLGRYDKLLLPNDQVFDEVRYFSPGYSPFVFEQDGVQIGLAICEDIWDIEPASAADDEGAELLLILNASPYNQAKQSTRREVVGQRVEETGMAMVYCNMIGGQDELIFDGQSFALNKSGELVAQLPAFSEQVAIVEYQKGDLQAATITPDLSDEASAYQALVLGVQDYIGKNRFSGVLLGLSGGIDSALTLAIAVDALGADKVHAVMMPSRYTADISVDDSREMIKILGCKYSEIEIWPIYEAFMNGLAGEFEGTAADTTEENLQARARGTLLMALSNKSGKLVLTTGNKSEMTTGYATLYGDMAGGFAVLKDVAKTLVYRLSSWRNTQGVVIPERIITRPPSAELRPDQTDQDSLPAYEILDVILQAYVEENLSRAEIIAKGFAKADVDRVVHLLTINEYKRRQAPVGPRITPRAFGKDWRMPITNRFSM</sequence>
<protein>
    <recommendedName>
        <fullName evidence="7 8">Glutamine-dependent NAD(+) synthetase</fullName>
        <ecNumber evidence="7 8">6.3.5.1</ecNumber>
    </recommendedName>
    <alternativeName>
        <fullName evidence="7 8">NAD(+) synthase [glutamine-hydrolyzing]</fullName>
    </alternativeName>
</protein>
<dbReference type="Proteomes" id="UP001596473">
    <property type="component" value="Unassembled WGS sequence"/>
</dbReference>
<feature type="active site" description="Nucleophile; for glutaminase activity" evidence="7">
    <location>
        <position position="155"/>
    </location>
</feature>
<dbReference type="PROSITE" id="PS50263">
    <property type="entry name" value="CN_HYDROLASE"/>
    <property type="match status" value="1"/>
</dbReference>
<feature type="binding site" evidence="7">
    <location>
        <position position="187"/>
    </location>
    <ligand>
        <name>L-glutamine</name>
        <dbReference type="ChEBI" id="CHEBI:58359"/>
    </ligand>
</feature>
<evidence type="ECO:0000313" key="12">
    <source>
        <dbReference type="Proteomes" id="UP001596473"/>
    </source>
</evidence>
<feature type="domain" description="CN hydrolase" evidence="10">
    <location>
        <begin position="12"/>
        <end position="251"/>
    </location>
</feature>
<dbReference type="InterPro" id="IPR003010">
    <property type="entry name" value="C-N_Hydrolase"/>
</dbReference>
<evidence type="ECO:0000256" key="7">
    <source>
        <dbReference type="HAMAP-Rule" id="MF_02090"/>
    </source>
</evidence>
<dbReference type="InterPro" id="IPR003694">
    <property type="entry name" value="NAD_synthase"/>
</dbReference>
<dbReference type="Pfam" id="PF02540">
    <property type="entry name" value="NAD_synthase"/>
    <property type="match status" value="1"/>
</dbReference>
<dbReference type="GO" id="GO:0003952">
    <property type="term" value="F:NAD+ synthase (glutamine-hydrolyzing) activity"/>
    <property type="evidence" value="ECO:0007669"/>
    <property type="project" value="UniProtKB-EC"/>
</dbReference>
<dbReference type="InterPro" id="IPR014445">
    <property type="entry name" value="Gln-dep_NAD_synthase"/>
</dbReference>
<feature type="binding site" evidence="7">
    <location>
        <position position="404"/>
    </location>
    <ligand>
        <name>deamido-NAD(+)</name>
        <dbReference type="ChEBI" id="CHEBI:58437"/>
        <note>ligand shared between two neighboring subunits</note>
    </ligand>
</feature>
<dbReference type="PANTHER" id="PTHR23090">
    <property type="entry name" value="NH 3 /GLUTAMINE-DEPENDENT NAD + SYNTHETASE"/>
    <property type="match status" value="1"/>
</dbReference>
<comment type="similarity">
    <text evidence="9">Belongs to the NAD synthetase family.</text>
</comment>
<comment type="caution">
    <text evidence="7">Lacks conserved residue(s) required for the propagation of feature annotation.</text>
</comment>
<organism evidence="11 12">
    <name type="scientific">Iodobacter arcticus</name>
    <dbReference type="NCBI Taxonomy" id="590593"/>
    <lineage>
        <taxon>Bacteria</taxon>
        <taxon>Pseudomonadati</taxon>
        <taxon>Pseudomonadota</taxon>
        <taxon>Betaproteobacteria</taxon>
        <taxon>Neisseriales</taxon>
        <taxon>Chitinibacteraceae</taxon>
        <taxon>Iodobacter</taxon>
    </lineage>
</organism>
<name>A0ABW2QRB3_9NEIS</name>
<keyword evidence="6 7" id="KW-0520">NAD</keyword>
<evidence type="ECO:0000256" key="4">
    <source>
        <dbReference type="ARBA" id="ARBA00022741"/>
    </source>
</evidence>
<comment type="function">
    <text evidence="7">Catalyzes the ATP-dependent amidation of deamido-NAD to form NAD. Uses L-glutamine as a nitrogen source.</text>
</comment>
<feature type="active site" description="Proton acceptor; for glutaminase activity" evidence="7">
    <location>
        <position position="52"/>
    </location>
</feature>
<dbReference type="SUPFAM" id="SSF52402">
    <property type="entry name" value="Adenine nucleotide alpha hydrolases-like"/>
    <property type="match status" value="1"/>
</dbReference>
<dbReference type="InterPro" id="IPR014729">
    <property type="entry name" value="Rossmann-like_a/b/a_fold"/>
</dbReference>
<dbReference type="PANTHER" id="PTHR23090:SF9">
    <property type="entry name" value="GLUTAMINE-DEPENDENT NAD(+) SYNTHETASE"/>
    <property type="match status" value="1"/>
</dbReference>
<dbReference type="Gene3D" id="3.60.110.10">
    <property type="entry name" value="Carbon-nitrogen hydrolase"/>
    <property type="match status" value="1"/>
</dbReference>
<feature type="binding site" evidence="7">
    <location>
        <begin position="292"/>
        <end position="299"/>
    </location>
    <ligand>
        <name>ATP</name>
        <dbReference type="ChEBI" id="CHEBI:30616"/>
    </ligand>
</feature>
<evidence type="ECO:0000256" key="9">
    <source>
        <dbReference type="RuleBase" id="RU003811"/>
    </source>
</evidence>
<dbReference type="Gene3D" id="3.40.50.620">
    <property type="entry name" value="HUPs"/>
    <property type="match status" value="1"/>
</dbReference>
<dbReference type="SUPFAM" id="SSF56317">
    <property type="entry name" value="Carbon-nitrogen hydrolase"/>
    <property type="match status" value="1"/>
</dbReference>
<keyword evidence="5 7" id="KW-0067">ATP-binding</keyword>
<feature type="binding site" evidence="7">
    <location>
        <position position="181"/>
    </location>
    <ligand>
        <name>L-glutamine</name>
        <dbReference type="ChEBI" id="CHEBI:58359"/>
    </ligand>
</feature>
<dbReference type="InterPro" id="IPR036526">
    <property type="entry name" value="C-N_Hydrolase_sf"/>
</dbReference>
<accession>A0ABW2QRB3</accession>
<evidence type="ECO:0000256" key="6">
    <source>
        <dbReference type="ARBA" id="ARBA00023027"/>
    </source>
</evidence>
<dbReference type="CDD" id="cd07570">
    <property type="entry name" value="GAT_Gln-NAD-synth"/>
    <property type="match status" value="1"/>
</dbReference>
<reference evidence="12" key="1">
    <citation type="journal article" date="2019" name="Int. J. Syst. Evol. Microbiol.">
        <title>The Global Catalogue of Microorganisms (GCM) 10K type strain sequencing project: providing services to taxonomists for standard genome sequencing and annotation.</title>
        <authorList>
            <consortium name="The Broad Institute Genomics Platform"/>
            <consortium name="The Broad Institute Genome Sequencing Center for Infectious Disease"/>
            <person name="Wu L."/>
            <person name="Ma J."/>
        </authorList>
    </citation>
    <scope>NUCLEOTIDE SEQUENCE [LARGE SCALE GENOMIC DNA]</scope>
    <source>
        <strain evidence="12">CCUG 62945</strain>
    </source>
</reference>
<feature type="binding site" evidence="7">
    <location>
        <position position="514"/>
    </location>
    <ligand>
        <name>deamido-NAD(+)</name>
        <dbReference type="ChEBI" id="CHEBI:58437"/>
        <note>ligand shared between two neighboring subunits</note>
    </ligand>
</feature>
<keyword evidence="12" id="KW-1185">Reference proteome</keyword>
<feature type="binding site" evidence="7">
    <location>
        <position position="375"/>
    </location>
    <ligand>
        <name>deamido-NAD(+)</name>
        <dbReference type="ChEBI" id="CHEBI:58437"/>
        <note>ligand shared between two neighboring subunits</note>
    </ligand>
</feature>